<dbReference type="AlphaFoldDB" id="A0A221WBV2"/>
<feature type="domain" description="Solute-binding protein family 3/N-terminal" evidence="6">
    <location>
        <begin position="82"/>
        <end position="301"/>
    </location>
</feature>
<feature type="region of interest" description="Disordered" evidence="5">
    <location>
        <begin position="300"/>
        <end position="344"/>
    </location>
</feature>
<protein>
    <submittedName>
        <fullName evidence="8">Glutamine-binding periplasmic protein</fullName>
    </submittedName>
</protein>
<comment type="similarity">
    <text evidence="2 4">Belongs to the bacterial solute-binding protein 3 family.</text>
</comment>
<evidence type="ECO:0000313" key="8">
    <source>
        <dbReference type="EMBL" id="ASO23113.1"/>
    </source>
</evidence>
<dbReference type="Proteomes" id="UP000204221">
    <property type="component" value="Chromosome"/>
</dbReference>
<dbReference type="Pfam" id="PF00497">
    <property type="entry name" value="SBP_bac_3"/>
    <property type="match status" value="1"/>
</dbReference>
<dbReference type="PANTHER" id="PTHR35936:SF17">
    <property type="entry name" value="ARGININE-BINDING EXTRACELLULAR PROTEIN ARTP"/>
    <property type="match status" value="1"/>
</dbReference>
<dbReference type="PANTHER" id="PTHR35936">
    <property type="entry name" value="MEMBRANE-BOUND LYTIC MUREIN TRANSGLYCOSYLASE F"/>
    <property type="match status" value="1"/>
</dbReference>
<dbReference type="GO" id="GO:0015276">
    <property type="term" value="F:ligand-gated monoatomic ion channel activity"/>
    <property type="evidence" value="ECO:0007669"/>
    <property type="project" value="InterPro"/>
</dbReference>
<reference evidence="8 9" key="1">
    <citation type="submission" date="2017-07" db="EMBL/GenBank/DDBJ databases">
        <title>Complete genome sequence of Actinoalloteichus hoggarensis DSM 45943, type strain of Actinoalloteichus hoggarensis.</title>
        <authorList>
            <person name="Ruckert C."/>
            <person name="Nouioui I."/>
            <person name="Willmese J."/>
            <person name="van Wezel G."/>
            <person name="Klenk H.-P."/>
            <person name="Kalinowski J."/>
            <person name="Zotchev S.B."/>
        </authorList>
    </citation>
    <scope>NUCLEOTIDE SEQUENCE [LARGE SCALE GENOMIC DNA]</scope>
    <source>
        <strain evidence="8 9">DSM 45943</strain>
    </source>
</reference>
<dbReference type="SMART" id="SM00062">
    <property type="entry name" value="PBPb"/>
    <property type="match status" value="1"/>
</dbReference>
<dbReference type="InterPro" id="IPR001320">
    <property type="entry name" value="Iontro_rcpt_C"/>
</dbReference>
<evidence type="ECO:0000256" key="2">
    <source>
        <dbReference type="ARBA" id="ARBA00010333"/>
    </source>
</evidence>
<dbReference type="InterPro" id="IPR018313">
    <property type="entry name" value="SBP_3_CS"/>
</dbReference>
<evidence type="ECO:0000259" key="6">
    <source>
        <dbReference type="SMART" id="SM00062"/>
    </source>
</evidence>
<dbReference type="KEGG" id="ahg:AHOG_27580"/>
<accession>A0A221WBV2</accession>
<dbReference type="InterPro" id="IPR001638">
    <property type="entry name" value="Solute-binding_3/MltF_N"/>
</dbReference>
<feature type="compositionally biased region" description="Acidic residues" evidence="5">
    <location>
        <begin position="307"/>
        <end position="344"/>
    </location>
</feature>
<sequence length="344" mass="36355">MISQVRAVLDGVSTDTGYGAHLAPAHRNRRIRTLERRSRRIFHPAVALAPALALTLAACGGDSEGAGQGTTVDGIELVAEGTLTTCTHLPYQPFQFREGDEVVGFDVDLVDLVAEDLGLDQAIVDTPFDTIQSGADLDTGKCDVAAAGMTITPTREENIDFSDPYFDATQALLVAADSGIAGESDLDGLRVAVQTGTTGQSWANENLTDADLVTYEDLALLTAAVQNGDVDAGINDNGVLYDFASDNPDVEVVAEFATGEQYGVAVRTGNDALRERINEVLAAAREDGRYDEIYEKWFGTAPAAPADAEETEDAEGDDAEGDDAEAEDTDAEESEPEPTETSGD</sequence>
<evidence type="ECO:0000256" key="5">
    <source>
        <dbReference type="SAM" id="MobiDB-lite"/>
    </source>
</evidence>
<feature type="domain" description="Ionotropic glutamate receptor C-terminal" evidence="7">
    <location>
        <begin position="82"/>
        <end position="300"/>
    </location>
</feature>
<gene>
    <name evidence="8" type="primary">glnH3</name>
    <name evidence="8" type="ORF">AHOG_27580</name>
</gene>
<evidence type="ECO:0000256" key="1">
    <source>
        <dbReference type="ARBA" id="ARBA00004196"/>
    </source>
</evidence>
<organism evidence="8 9">
    <name type="scientific">Actinoalloteichus hoggarensis</name>
    <dbReference type="NCBI Taxonomy" id="1470176"/>
    <lineage>
        <taxon>Bacteria</taxon>
        <taxon>Bacillati</taxon>
        <taxon>Actinomycetota</taxon>
        <taxon>Actinomycetes</taxon>
        <taxon>Pseudonocardiales</taxon>
        <taxon>Pseudonocardiaceae</taxon>
        <taxon>Actinoalloteichus</taxon>
    </lineage>
</organism>
<proteinExistence type="inferred from homology"/>
<name>A0A221WBV2_9PSEU</name>
<dbReference type="Gene3D" id="3.40.190.10">
    <property type="entry name" value="Periplasmic binding protein-like II"/>
    <property type="match status" value="2"/>
</dbReference>
<dbReference type="SUPFAM" id="SSF53850">
    <property type="entry name" value="Periplasmic binding protein-like II"/>
    <property type="match status" value="1"/>
</dbReference>
<keyword evidence="9" id="KW-1185">Reference proteome</keyword>
<dbReference type="CDD" id="cd13530">
    <property type="entry name" value="PBP2_peptides_like"/>
    <property type="match status" value="1"/>
</dbReference>
<evidence type="ECO:0000313" key="9">
    <source>
        <dbReference type="Proteomes" id="UP000204221"/>
    </source>
</evidence>
<evidence type="ECO:0000259" key="7">
    <source>
        <dbReference type="SMART" id="SM00079"/>
    </source>
</evidence>
<dbReference type="SMART" id="SM00079">
    <property type="entry name" value="PBPe"/>
    <property type="match status" value="1"/>
</dbReference>
<keyword evidence="3" id="KW-0732">Signal</keyword>
<dbReference type="GO" id="GO:0030313">
    <property type="term" value="C:cell envelope"/>
    <property type="evidence" value="ECO:0007669"/>
    <property type="project" value="UniProtKB-SubCell"/>
</dbReference>
<dbReference type="GO" id="GO:0016020">
    <property type="term" value="C:membrane"/>
    <property type="evidence" value="ECO:0007669"/>
    <property type="project" value="InterPro"/>
</dbReference>
<comment type="subcellular location">
    <subcellularLocation>
        <location evidence="1">Cell envelope</location>
    </subcellularLocation>
</comment>
<evidence type="ECO:0000256" key="3">
    <source>
        <dbReference type="ARBA" id="ARBA00022729"/>
    </source>
</evidence>
<dbReference type="EMBL" id="CP022521">
    <property type="protein sequence ID" value="ASO23113.1"/>
    <property type="molecule type" value="Genomic_DNA"/>
</dbReference>
<dbReference type="PROSITE" id="PS01039">
    <property type="entry name" value="SBP_BACTERIAL_3"/>
    <property type="match status" value="1"/>
</dbReference>
<evidence type="ECO:0000256" key="4">
    <source>
        <dbReference type="RuleBase" id="RU003744"/>
    </source>
</evidence>